<gene>
    <name evidence="1" type="ORF">KHY67_04780</name>
</gene>
<dbReference type="AlphaFoldDB" id="A0A943GQ92"/>
<name>A0A943GQ92_9ACTN</name>
<sequence length="93" mass="10228">MKDKVLLNVLLPATGRRYEFRVPYDMTVEDAARMISELLASREHEVYEANPQADLAIIDPASNVAGDMLSPCDLIRALVENDVLVDGTLVAVV</sequence>
<protein>
    <submittedName>
        <fullName evidence="1">Uncharacterized protein</fullName>
    </submittedName>
</protein>
<proteinExistence type="predicted"/>
<reference evidence="1" key="1">
    <citation type="submission" date="2021-02" db="EMBL/GenBank/DDBJ databases">
        <title>Infant gut strain persistence is associated with maternal origin, phylogeny, and functional potential including surface adhesion and iron acquisition.</title>
        <authorList>
            <person name="Lou Y.C."/>
        </authorList>
    </citation>
    <scope>NUCLEOTIDE SEQUENCE</scope>
    <source>
        <strain evidence="1">L3_128_245G1_dasL3_128_245G1_concoct_49</strain>
    </source>
</reference>
<dbReference type="Proteomes" id="UP000738879">
    <property type="component" value="Unassembled WGS sequence"/>
</dbReference>
<dbReference type="EMBL" id="JAGZJA010000005">
    <property type="protein sequence ID" value="MBS5146999.1"/>
    <property type="molecule type" value="Genomic_DNA"/>
</dbReference>
<accession>A0A943GQ92</accession>
<evidence type="ECO:0000313" key="2">
    <source>
        <dbReference type="Proteomes" id="UP000738879"/>
    </source>
</evidence>
<comment type="caution">
    <text evidence="1">The sequence shown here is derived from an EMBL/GenBank/DDBJ whole genome shotgun (WGS) entry which is preliminary data.</text>
</comment>
<organism evidence="1 2">
    <name type="scientific">Collinsella intestinalis</name>
    <dbReference type="NCBI Taxonomy" id="147207"/>
    <lineage>
        <taxon>Bacteria</taxon>
        <taxon>Bacillati</taxon>
        <taxon>Actinomycetota</taxon>
        <taxon>Coriobacteriia</taxon>
        <taxon>Coriobacteriales</taxon>
        <taxon>Coriobacteriaceae</taxon>
        <taxon>Collinsella</taxon>
    </lineage>
</organism>
<evidence type="ECO:0000313" key="1">
    <source>
        <dbReference type="EMBL" id="MBS5146999.1"/>
    </source>
</evidence>